<feature type="domain" description="TRAF3-interacting protein 1 C-terminal" evidence="3">
    <location>
        <begin position="203"/>
        <end position="367"/>
    </location>
</feature>
<feature type="coiled-coil region" evidence="1">
    <location>
        <begin position="318"/>
        <end position="345"/>
    </location>
</feature>
<dbReference type="AlphaFoldDB" id="A0A3S5IRP1"/>
<dbReference type="GO" id="GO:0008017">
    <property type="term" value="F:microtubule binding"/>
    <property type="evidence" value="ECO:0007669"/>
    <property type="project" value="InterPro"/>
</dbReference>
<comment type="caution">
    <text evidence="4">The sequence shown here is derived from an EMBL/GenBank/DDBJ whole genome shotgun (WGS) entry which is preliminary data.</text>
</comment>
<dbReference type="GO" id="GO:0030992">
    <property type="term" value="C:intraciliary transport particle B"/>
    <property type="evidence" value="ECO:0007669"/>
    <property type="project" value="TreeGrafter"/>
</dbReference>
<dbReference type="OrthoDB" id="252374at2759"/>
<feature type="non-terminal residue" evidence="4">
    <location>
        <position position="1"/>
    </location>
</feature>
<proteinExistence type="predicted"/>
<feature type="compositionally biased region" description="Basic and acidic residues" evidence="2">
    <location>
        <begin position="79"/>
        <end position="88"/>
    </location>
</feature>
<dbReference type="GO" id="GO:0042073">
    <property type="term" value="P:intraciliary transport"/>
    <property type="evidence" value="ECO:0007669"/>
    <property type="project" value="TreeGrafter"/>
</dbReference>
<dbReference type="GO" id="GO:0060271">
    <property type="term" value="P:cilium assembly"/>
    <property type="evidence" value="ECO:0007669"/>
    <property type="project" value="TreeGrafter"/>
</dbReference>
<gene>
    <name evidence="4" type="ORF">Tco025E_07274</name>
</gene>
<evidence type="ECO:0000256" key="1">
    <source>
        <dbReference type="SAM" id="Coils"/>
    </source>
</evidence>
<dbReference type="GO" id="GO:0005930">
    <property type="term" value="C:axoneme"/>
    <property type="evidence" value="ECO:0007669"/>
    <property type="project" value="TreeGrafter"/>
</dbReference>
<dbReference type="InterPro" id="IPR041476">
    <property type="entry name" value="TRAF3IP1_C"/>
</dbReference>
<feature type="compositionally biased region" description="Basic and acidic residues" evidence="2">
    <location>
        <begin position="178"/>
        <end position="187"/>
    </location>
</feature>
<feature type="compositionally biased region" description="Basic residues" evidence="2">
    <location>
        <begin position="69"/>
        <end position="78"/>
    </location>
</feature>
<dbReference type="RefSeq" id="XP_029225750.1">
    <property type="nucleotide sequence ID" value="XM_029374140.1"/>
</dbReference>
<dbReference type="Proteomes" id="UP000284403">
    <property type="component" value="Unassembled WGS sequence"/>
</dbReference>
<feature type="region of interest" description="Disordered" evidence="2">
    <location>
        <begin position="1"/>
        <end position="206"/>
    </location>
</feature>
<organism evidence="4 5">
    <name type="scientific">Trypanosoma conorhini</name>
    <dbReference type="NCBI Taxonomy" id="83891"/>
    <lineage>
        <taxon>Eukaryota</taxon>
        <taxon>Discoba</taxon>
        <taxon>Euglenozoa</taxon>
        <taxon>Kinetoplastea</taxon>
        <taxon>Metakinetoplastina</taxon>
        <taxon>Trypanosomatida</taxon>
        <taxon>Trypanosomatidae</taxon>
        <taxon>Trypanosoma</taxon>
    </lineage>
</organism>
<feature type="coiled-coil region" evidence="1">
    <location>
        <begin position="212"/>
        <end position="278"/>
    </location>
</feature>
<feature type="compositionally biased region" description="Low complexity" evidence="2">
    <location>
        <begin position="109"/>
        <end position="131"/>
    </location>
</feature>
<accession>A0A3S5IRP1</accession>
<evidence type="ECO:0000313" key="4">
    <source>
        <dbReference type="EMBL" id="RNF07944.1"/>
    </source>
</evidence>
<dbReference type="GeneID" id="40320885"/>
<dbReference type="Pfam" id="PF17749">
    <property type="entry name" value="MIP-T3_C"/>
    <property type="match status" value="1"/>
</dbReference>
<feature type="compositionally biased region" description="Basic and acidic residues" evidence="2">
    <location>
        <begin position="1"/>
        <end position="68"/>
    </location>
</feature>
<dbReference type="GO" id="GO:0036064">
    <property type="term" value="C:ciliary basal body"/>
    <property type="evidence" value="ECO:0007669"/>
    <property type="project" value="TreeGrafter"/>
</dbReference>
<sequence length="375" mass="40869">QEEERAAAAEAAEAERQRQRQRQEEAKAQSKARKSEESQASKSEEKESKKRHGEASEEKAPKPEDEERRRRHEEKRRREKELAEREEVLAPNESSTPIPNAGRSDQHRTSNAPTTVTTPAAASAVATPFAAGKAPPRTKPTHEVLEGPQLTAAPIPGVIRESKRTAGVKAQELEDEDDWKRVAEQQEAKPVTSGSGSGGGAGEAEARGYLGQQALKAKREQEEEAARRAQDMNARVLQGGGGGGGIIIHTSKSGKSGAAVAESELSKLREQLQLLTKASNPLGKLLESIYDDIDTMARELEMWRSEARSQALAAADARRQTMESLQEVHAQLQNLEDAIKDQVLKTHNIRRSVINNDNAIAGMVRMILGPDTGKG</sequence>
<protein>
    <recommendedName>
        <fullName evidence="3">TRAF3-interacting protein 1 C-terminal domain-containing protein</fullName>
    </recommendedName>
</protein>
<keyword evidence="5" id="KW-1185">Reference proteome</keyword>
<dbReference type="InterPro" id="IPR018799">
    <property type="entry name" value="TRAF3IP1"/>
</dbReference>
<keyword evidence="1" id="KW-0175">Coiled coil</keyword>
<name>A0A3S5IRP1_9TRYP</name>
<dbReference type="PANTHER" id="PTHR31363:SF0">
    <property type="entry name" value="TRAF3-INTERACTING PROTEIN 1"/>
    <property type="match status" value="1"/>
</dbReference>
<evidence type="ECO:0000313" key="5">
    <source>
        <dbReference type="Proteomes" id="UP000284403"/>
    </source>
</evidence>
<evidence type="ECO:0000259" key="3">
    <source>
        <dbReference type="Pfam" id="PF17749"/>
    </source>
</evidence>
<reference evidence="4 5" key="1">
    <citation type="journal article" date="2018" name="BMC Genomics">
        <title>Genomic comparison of Trypanosoma conorhini and Trypanosoma rangeli to Trypanosoma cruzi strains of high and low virulence.</title>
        <authorList>
            <person name="Bradwell K.R."/>
            <person name="Koparde V.N."/>
            <person name="Matveyev A.V."/>
            <person name="Serrano M.G."/>
            <person name="Alves J.M."/>
            <person name="Parikh H."/>
            <person name="Huang B."/>
            <person name="Lee V."/>
            <person name="Espinosa-Alvarez O."/>
            <person name="Ortiz P.A."/>
            <person name="Costa-Martins A.G."/>
            <person name="Teixeira M.M."/>
            <person name="Buck G.A."/>
        </authorList>
    </citation>
    <scope>NUCLEOTIDE SEQUENCE [LARGE SCALE GENOMIC DNA]</scope>
    <source>
        <strain evidence="4 5">025E</strain>
    </source>
</reference>
<evidence type="ECO:0000256" key="2">
    <source>
        <dbReference type="SAM" id="MobiDB-lite"/>
    </source>
</evidence>
<dbReference type="PANTHER" id="PTHR31363">
    <property type="entry name" value="TRAF3-INTERACTING PROTEIN 1"/>
    <property type="match status" value="1"/>
</dbReference>
<dbReference type="GO" id="GO:0070507">
    <property type="term" value="P:regulation of microtubule cytoskeleton organization"/>
    <property type="evidence" value="ECO:0007669"/>
    <property type="project" value="TreeGrafter"/>
</dbReference>
<dbReference type="EMBL" id="MKKU01000551">
    <property type="protein sequence ID" value="RNF07944.1"/>
    <property type="molecule type" value="Genomic_DNA"/>
</dbReference>